<gene>
    <name evidence="1" type="ORF">Cboi01_000163300</name>
</gene>
<name>A0ACB5TLX8_CANBO</name>
<sequence>MTKSKIRFNILIIVIILLLIASIYKMKHFNDIDILNAATNASSKLYSNKNSLPTTNIPTTNDATTTQFAKLATDSVNDLLLKVEKLIDSKNLDFSEKQKQNLQEQQENLQNLQNLKNLQQNKNEITYKRENATILTLCRNDDLYSILTSIREVEDRFNNKFHYDWVFLNNEEFSDEFKLKTSNIISGKTKYGIIPEEHWSYPDYIDLEKAADKRKELAGKGVIYASSESYRHMCRFNSGFFYKHPILNDYKYYWRVEPDVKFYCDINNDPFKYMVDHKKIYGFTISIHEFELTIPTLWETTQSFLKENPNFIAKDNLLNFISNDNGLTYNLCHFWSNFEIADMDFWRSEAYESYFNYLDKSGGFFYERWGDAPVHSIAAALFLPKDQIHYFEDIAYRHGVYG</sequence>
<reference evidence="1" key="1">
    <citation type="submission" date="2023-04" db="EMBL/GenBank/DDBJ databases">
        <title>Candida boidinii NBRC 1967.</title>
        <authorList>
            <person name="Ichikawa N."/>
            <person name="Sato H."/>
            <person name="Tonouchi N."/>
        </authorList>
    </citation>
    <scope>NUCLEOTIDE SEQUENCE</scope>
    <source>
        <strain evidence="1">NBRC 1967</strain>
    </source>
</reference>
<dbReference type="Proteomes" id="UP001165101">
    <property type="component" value="Unassembled WGS sequence"/>
</dbReference>
<keyword evidence="2" id="KW-1185">Reference proteome</keyword>
<proteinExistence type="predicted"/>
<protein>
    <submittedName>
        <fullName evidence="1">Unnamed protein product</fullName>
    </submittedName>
</protein>
<evidence type="ECO:0000313" key="2">
    <source>
        <dbReference type="Proteomes" id="UP001165101"/>
    </source>
</evidence>
<accession>A0ACB5TLX8</accession>
<dbReference type="EMBL" id="BSXV01000640">
    <property type="protein sequence ID" value="GME89964.1"/>
    <property type="molecule type" value="Genomic_DNA"/>
</dbReference>
<comment type="caution">
    <text evidence="1">The sequence shown here is derived from an EMBL/GenBank/DDBJ whole genome shotgun (WGS) entry which is preliminary data.</text>
</comment>
<evidence type="ECO:0000313" key="1">
    <source>
        <dbReference type="EMBL" id="GME89964.1"/>
    </source>
</evidence>
<organism evidence="1 2">
    <name type="scientific">Candida boidinii</name>
    <name type="common">Yeast</name>
    <dbReference type="NCBI Taxonomy" id="5477"/>
    <lineage>
        <taxon>Eukaryota</taxon>
        <taxon>Fungi</taxon>
        <taxon>Dikarya</taxon>
        <taxon>Ascomycota</taxon>
        <taxon>Saccharomycotina</taxon>
        <taxon>Pichiomycetes</taxon>
        <taxon>Pichiales</taxon>
        <taxon>Pichiaceae</taxon>
        <taxon>Ogataea</taxon>
        <taxon>Ogataea/Candida clade</taxon>
    </lineage>
</organism>